<keyword evidence="8 9" id="KW-0472">Membrane</keyword>
<dbReference type="GO" id="GO:0015577">
    <property type="term" value="F:galactitol transmembrane transporter activity"/>
    <property type="evidence" value="ECO:0007669"/>
    <property type="project" value="InterPro"/>
</dbReference>
<keyword evidence="3" id="KW-1003">Cell membrane</keyword>
<evidence type="ECO:0000256" key="5">
    <source>
        <dbReference type="ARBA" id="ARBA00022683"/>
    </source>
</evidence>
<keyword evidence="5" id="KW-0598">Phosphotransferase system</keyword>
<dbReference type="RefSeq" id="WP_057899902.1">
    <property type="nucleotide sequence ID" value="NZ_CP080764.1"/>
</dbReference>
<dbReference type="InterPro" id="IPR004703">
    <property type="entry name" value="PTS_sugar-sp_permease"/>
</dbReference>
<evidence type="ECO:0000256" key="7">
    <source>
        <dbReference type="ARBA" id="ARBA00022989"/>
    </source>
</evidence>
<keyword evidence="6 9" id="KW-0812">Transmembrane</keyword>
<keyword evidence="4" id="KW-0762">Sugar transport</keyword>
<evidence type="ECO:0000256" key="2">
    <source>
        <dbReference type="ARBA" id="ARBA00022448"/>
    </source>
</evidence>
<dbReference type="GeneID" id="97143515"/>
<gene>
    <name evidence="10" type="ORF">SAMN04489735_1003169</name>
</gene>
<evidence type="ECO:0000256" key="1">
    <source>
        <dbReference type="ARBA" id="ARBA00004651"/>
    </source>
</evidence>
<dbReference type="GO" id="GO:0005886">
    <property type="term" value="C:plasma membrane"/>
    <property type="evidence" value="ECO:0007669"/>
    <property type="project" value="UniProtKB-SubCell"/>
</dbReference>
<feature type="transmembrane region" description="Helical" evidence="9">
    <location>
        <begin position="94"/>
        <end position="116"/>
    </location>
</feature>
<accession>A0A1G7XEE9</accession>
<evidence type="ECO:0000256" key="8">
    <source>
        <dbReference type="ARBA" id="ARBA00023136"/>
    </source>
</evidence>
<dbReference type="GO" id="GO:0009401">
    <property type="term" value="P:phosphoenolpyruvate-dependent sugar phosphotransferase system"/>
    <property type="evidence" value="ECO:0007669"/>
    <property type="project" value="UniProtKB-KW"/>
</dbReference>
<reference evidence="10 11" key="1">
    <citation type="submission" date="2016-10" db="EMBL/GenBank/DDBJ databases">
        <authorList>
            <person name="de Groot N.N."/>
        </authorList>
    </citation>
    <scope>NUCLEOTIDE SEQUENCE [LARGE SCALE GENOMIC DNA]</scope>
    <source>
        <strain evidence="10 11">L 420-91</strain>
    </source>
</reference>
<keyword evidence="2" id="KW-0813">Transport</keyword>
<evidence type="ECO:0000313" key="10">
    <source>
        <dbReference type="EMBL" id="SDG82497.1"/>
    </source>
</evidence>
<evidence type="ECO:0000256" key="6">
    <source>
        <dbReference type="ARBA" id="ARBA00022692"/>
    </source>
</evidence>
<name>A0A1G7XEE9_ANETH</name>
<proteinExistence type="predicted"/>
<feature type="transmembrane region" description="Helical" evidence="9">
    <location>
        <begin position="49"/>
        <end position="73"/>
    </location>
</feature>
<dbReference type="Proteomes" id="UP000198956">
    <property type="component" value="Unassembled WGS sequence"/>
</dbReference>
<feature type="transmembrane region" description="Helical" evidence="9">
    <location>
        <begin position="7"/>
        <end position="29"/>
    </location>
</feature>
<comment type="subcellular location">
    <subcellularLocation>
        <location evidence="1">Cell membrane</location>
        <topology evidence="1">Multi-pass membrane protein</topology>
    </subcellularLocation>
</comment>
<dbReference type="Pfam" id="PF03611">
    <property type="entry name" value="EIIC-GAT"/>
    <property type="match status" value="1"/>
</dbReference>
<dbReference type="PANTHER" id="PTHR37324">
    <property type="entry name" value="PTS SYSTEM GALACTITOL-SPECIFIC EIIC COMPONENT"/>
    <property type="match status" value="1"/>
</dbReference>
<dbReference type="InterPro" id="IPR013853">
    <property type="entry name" value="EIIC-GAT"/>
</dbReference>
<protein>
    <submittedName>
        <fullName evidence="10">PTS system sugar-specific permease component</fullName>
    </submittedName>
</protein>
<evidence type="ECO:0000256" key="4">
    <source>
        <dbReference type="ARBA" id="ARBA00022597"/>
    </source>
</evidence>
<evidence type="ECO:0000313" key="11">
    <source>
        <dbReference type="Proteomes" id="UP000198956"/>
    </source>
</evidence>
<dbReference type="AlphaFoldDB" id="A0A1G7XEE9"/>
<evidence type="ECO:0000256" key="3">
    <source>
        <dbReference type="ARBA" id="ARBA00022475"/>
    </source>
</evidence>
<evidence type="ECO:0000256" key="9">
    <source>
        <dbReference type="SAM" id="Phobius"/>
    </source>
</evidence>
<keyword evidence="7 9" id="KW-1133">Transmembrane helix</keyword>
<dbReference type="PANTHER" id="PTHR37324:SF2">
    <property type="entry name" value="PTS SYSTEM GALACTITOL-SPECIFIC EIIC COMPONENT"/>
    <property type="match status" value="1"/>
</dbReference>
<organism evidence="10 11">
    <name type="scientific">Aneurinibacillus thermoaerophilus</name>
    <dbReference type="NCBI Taxonomy" id="143495"/>
    <lineage>
        <taxon>Bacteria</taxon>
        <taxon>Bacillati</taxon>
        <taxon>Bacillota</taxon>
        <taxon>Bacilli</taxon>
        <taxon>Bacillales</taxon>
        <taxon>Paenibacillaceae</taxon>
        <taxon>Aneurinibacillus group</taxon>
        <taxon>Aneurinibacillus</taxon>
    </lineage>
</organism>
<sequence>MLIEIGFVGINLVIGLLLDILDLAAESMVNRFELKLTVADPGWPVGATIGWGTPIVPFVVFGAIILNVILLLLKLTKTVNIDIFNYWHFMLTGGVVHTVTNSITISVIASLLPFYIGLDTT</sequence>
<dbReference type="EMBL" id="FNDE01000003">
    <property type="protein sequence ID" value="SDG82497.1"/>
    <property type="molecule type" value="Genomic_DNA"/>
</dbReference>